<feature type="transmembrane region" description="Helical" evidence="2">
    <location>
        <begin position="138"/>
        <end position="158"/>
    </location>
</feature>
<dbReference type="GO" id="GO:0004932">
    <property type="term" value="F:mating-type factor pheromone receptor activity"/>
    <property type="evidence" value="ECO:0007669"/>
    <property type="project" value="InterPro"/>
</dbReference>
<dbReference type="Gene3D" id="1.10.287.920">
    <property type="entry name" value="Pheromone alpha factor receptor"/>
    <property type="match status" value="1"/>
</dbReference>
<reference evidence="3" key="1">
    <citation type="journal article" date="2020" name="Stud. Mycol.">
        <title>101 Dothideomycetes genomes: a test case for predicting lifestyles and emergence of pathogens.</title>
        <authorList>
            <person name="Haridas S."/>
            <person name="Albert R."/>
            <person name="Binder M."/>
            <person name="Bloem J."/>
            <person name="Labutti K."/>
            <person name="Salamov A."/>
            <person name="Andreopoulos B."/>
            <person name="Baker S."/>
            <person name="Barry K."/>
            <person name="Bills G."/>
            <person name="Bluhm B."/>
            <person name="Cannon C."/>
            <person name="Castanera R."/>
            <person name="Culley D."/>
            <person name="Daum C."/>
            <person name="Ezra D."/>
            <person name="Gonzalez J."/>
            <person name="Henrissat B."/>
            <person name="Kuo A."/>
            <person name="Liang C."/>
            <person name="Lipzen A."/>
            <person name="Lutzoni F."/>
            <person name="Magnuson J."/>
            <person name="Mondo S."/>
            <person name="Nolan M."/>
            <person name="Ohm R."/>
            <person name="Pangilinan J."/>
            <person name="Park H.-J."/>
            <person name="Ramirez L."/>
            <person name="Alfaro M."/>
            <person name="Sun H."/>
            <person name="Tritt A."/>
            <person name="Yoshinaga Y."/>
            <person name="Zwiers L.-H."/>
            <person name="Turgeon B."/>
            <person name="Goodwin S."/>
            <person name="Spatafora J."/>
            <person name="Crous P."/>
            <person name="Grigoriev I."/>
        </authorList>
    </citation>
    <scope>NUCLEOTIDE SEQUENCE</scope>
    <source>
        <strain evidence="3">ATCC 74209</strain>
    </source>
</reference>
<keyword evidence="2" id="KW-1133">Transmembrane helix</keyword>
<gene>
    <name evidence="3" type="ORF">GQ43DRAFT_479225</name>
</gene>
<dbReference type="AlphaFoldDB" id="A0A9P4JQA6"/>
<feature type="transmembrane region" description="Helical" evidence="2">
    <location>
        <begin position="66"/>
        <end position="86"/>
    </location>
</feature>
<proteinExistence type="predicted"/>
<keyword evidence="2" id="KW-0812">Transmembrane</keyword>
<keyword evidence="4" id="KW-1185">Reference proteome</keyword>
<dbReference type="GO" id="GO:0038038">
    <property type="term" value="C:G protein-coupled receptor homodimeric complex"/>
    <property type="evidence" value="ECO:0007669"/>
    <property type="project" value="TreeGrafter"/>
</dbReference>
<comment type="caution">
    <text evidence="3">The sequence shown here is derived from an EMBL/GenBank/DDBJ whole genome shotgun (WGS) entry which is preliminary data.</text>
</comment>
<dbReference type="PANTHER" id="PTHR28009">
    <property type="entry name" value="PHEROMONE ALPHA FACTOR RECEPTOR"/>
    <property type="match status" value="1"/>
</dbReference>
<dbReference type="InterPro" id="IPR027458">
    <property type="entry name" value="STE2_TM1-TM2_sf"/>
</dbReference>
<evidence type="ECO:0000256" key="2">
    <source>
        <dbReference type="SAM" id="Phobius"/>
    </source>
</evidence>
<evidence type="ECO:0000313" key="4">
    <source>
        <dbReference type="Proteomes" id="UP000799536"/>
    </source>
</evidence>
<dbReference type="Pfam" id="PF02116">
    <property type="entry name" value="STE2"/>
    <property type="match status" value="1"/>
</dbReference>
<feature type="compositionally biased region" description="Polar residues" evidence="1">
    <location>
        <begin position="337"/>
        <end position="354"/>
    </location>
</feature>
<protein>
    <submittedName>
        <fullName evidence="3">Uncharacterized protein</fullName>
    </submittedName>
</protein>
<accession>A0A9P4JQA6</accession>
<organism evidence="3 4">
    <name type="scientific">Delitschia confertaspora ATCC 74209</name>
    <dbReference type="NCBI Taxonomy" id="1513339"/>
    <lineage>
        <taxon>Eukaryota</taxon>
        <taxon>Fungi</taxon>
        <taxon>Dikarya</taxon>
        <taxon>Ascomycota</taxon>
        <taxon>Pezizomycotina</taxon>
        <taxon>Dothideomycetes</taxon>
        <taxon>Pleosporomycetidae</taxon>
        <taxon>Pleosporales</taxon>
        <taxon>Delitschiaceae</taxon>
        <taxon>Delitschia</taxon>
    </lineage>
</organism>
<dbReference type="OrthoDB" id="5402633at2759"/>
<feature type="region of interest" description="Disordered" evidence="1">
    <location>
        <begin position="337"/>
        <end position="361"/>
    </location>
</feature>
<feature type="transmembrane region" description="Helical" evidence="2">
    <location>
        <begin position="224"/>
        <end position="247"/>
    </location>
</feature>
<dbReference type="Proteomes" id="UP000799536">
    <property type="component" value="Unassembled WGS sequence"/>
</dbReference>
<feature type="transmembrane region" description="Helical" evidence="2">
    <location>
        <begin position="179"/>
        <end position="204"/>
    </location>
</feature>
<dbReference type="EMBL" id="ML993909">
    <property type="protein sequence ID" value="KAF2203220.1"/>
    <property type="molecule type" value="Genomic_DNA"/>
</dbReference>
<dbReference type="PRINTS" id="PR00250">
    <property type="entry name" value="GPCRSTE2"/>
</dbReference>
<evidence type="ECO:0000313" key="3">
    <source>
        <dbReference type="EMBL" id="KAF2203220.1"/>
    </source>
</evidence>
<feature type="transmembrane region" description="Helical" evidence="2">
    <location>
        <begin position="93"/>
        <end position="118"/>
    </location>
</feature>
<name>A0A9P4JQA6_9PLEO</name>
<feature type="transmembrane region" description="Helical" evidence="2">
    <location>
        <begin position="289"/>
        <end position="312"/>
    </location>
</feature>
<dbReference type="CDD" id="cd14939">
    <property type="entry name" value="7tmD_STE2"/>
    <property type="match status" value="1"/>
</dbReference>
<dbReference type="InterPro" id="IPR000366">
    <property type="entry name" value="GPCR_STE2"/>
</dbReference>
<sequence length="389" mass="43741">MGQAVASVVRDIKGRDLYGRAPFVGPDLEGFDAHHQAFTLIRQNGSELMTTMDDMNFYRLYGIKLGINYATQIGASCILLLVLLLLTRREKRISLLFVMNVLCIVTNIIRSVLQVLWLTGEYYHPYALLANDYSKVPSGTVAISVAAGVMTLFLVICIMISLSLQVRVVCITTPRYQRFWIMVVTSAVALVAIAVRFAVTVFNAQNSIYKIYFFKYQWLVNAQTITQVVAIWFFSVVFTTKLGYAIIQRRKLGMRQFGPMQIIFIMGCQTMILPAIFSCLQFLPQGYEYGSWTLTLVTIFLPVSAIWASVIVNDTNLAATGPDSHHRLLAGQFGRSATNTSRMSKGTALGSMTPSMKDPESPLFRKDRIQVDREWTLEDEIHVDAIQHV</sequence>
<evidence type="ECO:0000256" key="1">
    <source>
        <dbReference type="SAM" id="MobiDB-lite"/>
    </source>
</evidence>
<dbReference type="PANTHER" id="PTHR28009:SF1">
    <property type="entry name" value="PHEROMONE ALPHA FACTOR RECEPTOR"/>
    <property type="match status" value="1"/>
</dbReference>
<feature type="transmembrane region" description="Helical" evidence="2">
    <location>
        <begin position="259"/>
        <end position="283"/>
    </location>
</feature>
<keyword evidence="2" id="KW-0472">Membrane</keyword>
<dbReference type="GO" id="GO:0000750">
    <property type="term" value="P:pheromone-dependent signal transduction involved in conjugation with cellular fusion"/>
    <property type="evidence" value="ECO:0007669"/>
    <property type="project" value="TreeGrafter"/>
</dbReference>